<feature type="domain" description="ABC transporter" evidence="10">
    <location>
        <begin position="3"/>
        <end position="239"/>
    </location>
</feature>
<accession>A0A9D1I8U4</accession>
<dbReference type="InterPro" id="IPR017871">
    <property type="entry name" value="ABC_transporter-like_CS"/>
</dbReference>
<comment type="caution">
    <text evidence="11">The sequence shown here is derived from an EMBL/GenBank/DDBJ whole genome shotgun (WGS) entry which is preliminary data.</text>
</comment>
<evidence type="ECO:0000256" key="4">
    <source>
        <dbReference type="ARBA" id="ARBA00022496"/>
    </source>
</evidence>
<dbReference type="GO" id="GO:0016887">
    <property type="term" value="F:ATP hydrolysis activity"/>
    <property type="evidence" value="ECO:0007669"/>
    <property type="project" value="InterPro"/>
</dbReference>
<reference evidence="11" key="1">
    <citation type="submission" date="2020-10" db="EMBL/GenBank/DDBJ databases">
        <authorList>
            <person name="Gilroy R."/>
        </authorList>
    </citation>
    <scope>NUCLEOTIDE SEQUENCE</scope>
    <source>
        <strain evidence="11">CHK195-4489</strain>
    </source>
</reference>
<evidence type="ECO:0000256" key="9">
    <source>
        <dbReference type="ARBA" id="ARBA00023136"/>
    </source>
</evidence>
<gene>
    <name evidence="11" type="ORF">IAD50_03555</name>
</gene>
<dbReference type="InterPro" id="IPR003439">
    <property type="entry name" value="ABC_transporter-like_ATP-bd"/>
</dbReference>
<keyword evidence="7" id="KW-0408">Iron</keyword>
<evidence type="ECO:0000259" key="10">
    <source>
        <dbReference type="PROSITE" id="PS50893"/>
    </source>
</evidence>
<organism evidence="11 12">
    <name type="scientific">Candidatus Egerieisoma faecipullorum</name>
    <dbReference type="NCBI Taxonomy" id="2840963"/>
    <lineage>
        <taxon>Bacteria</taxon>
        <taxon>Bacillati</taxon>
        <taxon>Bacillota</taxon>
        <taxon>Clostridia</taxon>
        <taxon>Eubacteriales</taxon>
        <taxon>Clostridiaceae</taxon>
        <taxon>Clostridiaceae incertae sedis</taxon>
        <taxon>Candidatus Egerieisoma</taxon>
    </lineage>
</organism>
<dbReference type="PROSITE" id="PS00211">
    <property type="entry name" value="ABC_TRANSPORTER_1"/>
    <property type="match status" value="1"/>
</dbReference>
<keyword evidence="6 11" id="KW-0067">ATP-binding</keyword>
<keyword evidence="2" id="KW-0813">Transport</keyword>
<dbReference type="Gene3D" id="3.40.50.300">
    <property type="entry name" value="P-loop containing nucleotide triphosphate hydrolases"/>
    <property type="match status" value="1"/>
</dbReference>
<dbReference type="InterPro" id="IPR027417">
    <property type="entry name" value="P-loop_NTPase"/>
</dbReference>
<evidence type="ECO:0000313" key="11">
    <source>
        <dbReference type="EMBL" id="HIU29358.1"/>
    </source>
</evidence>
<dbReference type="Proteomes" id="UP000824089">
    <property type="component" value="Unassembled WGS sequence"/>
</dbReference>
<evidence type="ECO:0000313" key="12">
    <source>
        <dbReference type="Proteomes" id="UP000824089"/>
    </source>
</evidence>
<evidence type="ECO:0000256" key="2">
    <source>
        <dbReference type="ARBA" id="ARBA00022448"/>
    </source>
</evidence>
<proteinExistence type="predicted"/>
<evidence type="ECO:0000256" key="8">
    <source>
        <dbReference type="ARBA" id="ARBA00023065"/>
    </source>
</evidence>
<dbReference type="Pfam" id="PF00005">
    <property type="entry name" value="ABC_tran"/>
    <property type="match status" value="1"/>
</dbReference>
<dbReference type="FunFam" id="3.40.50.300:FF:000134">
    <property type="entry name" value="Iron-enterobactin ABC transporter ATP-binding protein"/>
    <property type="match status" value="1"/>
</dbReference>
<keyword evidence="8" id="KW-0406">Ion transport</keyword>
<evidence type="ECO:0000256" key="3">
    <source>
        <dbReference type="ARBA" id="ARBA00022475"/>
    </source>
</evidence>
<keyword evidence="4" id="KW-0410">Iron transport</keyword>
<keyword evidence="9" id="KW-0472">Membrane</keyword>
<dbReference type="InterPro" id="IPR003593">
    <property type="entry name" value="AAA+_ATPase"/>
</dbReference>
<dbReference type="PROSITE" id="PS50893">
    <property type="entry name" value="ABC_TRANSPORTER_2"/>
    <property type="match status" value="1"/>
</dbReference>
<protein>
    <submittedName>
        <fullName evidence="11">ABC transporter ATP-binding protein</fullName>
    </submittedName>
</protein>
<evidence type="ECO:0000256" key="6">
    <source>
        <dbReference type="ARBA" id="ARBA00022840"/>
    </source>
</evidence>
<comment type="subcellular location">
    <subcellularLocation>
        <location evidence="1">Cell membrane</location>
        <topology evidence="1">Peripheral membrane protein</topology>
    </subcellularLocation>
</comment>
<reference evidence="11" key="2">
    <citation type="journal article" date="2021" name="PeerJ">
        <title>Extensive microbial diversity within the chicken gut microbiome revealed by metagenomics and culture.</title>
        <authorList>
            <person name="Gilroy R."/>
            <person name="Ravi A."/>
            <person name="Getino M."/>
            <person name="Pursley I."/>
            <person name="Horton D.L."/>
            <person name="Alikhan N.F."/>
            <person name="Baker D."/>
            <person name="Gharbi K."/>
            <person name="Hall N."/>
            <person name="Watson M."/>
            <person name="Adriaenssens E.M."/>
            <person name="Foster-Nyarko E."/>
            <person name="Jarju S."/>
            <person name="Secka A."/>
            <person name="Antonio M."/>
            <person name="Oren A."/>
            <person name="Chaudhuri R.R."/>
            <person name="La Ragione R."/>
            <person name="Hildebrand F."/>
            <person name="Pallen M.J."/>
        </authorList>
    </citation>
    <scope>NUCLEOTIDE SEQUENCE</scope>
    <source>
        <strain evidence="11">CHK195-4489</strain>
    </source>
</reference>
<evidence type="ECO:0000256" key="1">
    <source>
        <dbReference type="ARBA" id="ARBA00004202"/>
    </source>
</evidence>
<dbReference type="GO" id="GO:0005886">
    <property type="term" value="C:plasma membrane"/>
    <property type="evidence" value="ECO:0007669"/>
    <property type="project" value="UniProtKB-SubCell"/>
</dbReference>
<evidence type="ECO:0000256" key="5">
    <source>
        <dbReference type="ARBA" id="ARBA00022741"/>
    </source>
</evidence>
<name>A0A9D1I8U4_9CLOT</name>
<dbReference type="SMART" id="SM00382">
    <property type="entry name" value="AAA"/>
    <property type="match status" value="1"/>
</dbReference>
<dbReference type="PANTHER" id="PTHR42771">
    <property type="entry name" value="IRON(3+)-HYDROXAMATE IMPORT ATP-BINDING PROTEIN FHUC"/>
    <property type="match status" value="1"/>
</dbReference>
<evidence type="ECO:0000256" key="7">
    <source>
        <dbReference type="ARBA" id="ARBA00023004"/>
    </source>
</evidence>
<dbReference type="AlphaFoldDB" id="A0A9D1I8U4"/>
<keyword evidence="5" id="KW-0547">Nucleotide-binding</keyword>
<sequence>MYFGFKDITIQYGKKKILENLSVEFPKGRITTIIGKNGCGKSSLLKTVSKAVLPRQGEVIYGGKRLDRYSPKFLAQKIAYLAQVHTSPPDIDVRTLVSYGRYPYSKFGRGLTEKDTVIIDNALERTGLSGLQNQILATLSGGERQRAWIAMTICQEPEILILDEPTTYLDISYQVEVLELIRKLNRELGITIIMVLHDLNLAARYSDLLFAIRNGAVYAGGESSHVLTEKNLEEIFEIKATVFEDTINHCPYFIPIKTI</sequence>
<dbReference type="PANTHER" id="PTHR42771:SF2">
    <property type="entry name" value="IRON(3+)-HYDROXAMATE IMPORT ATP-BINDING PROTEIN FHUC"/>
    <property type="match status" value="1"/>
</dbReference>
<dbReference type="EMBL" id="DVMM01000070">
    <property type="protein sequence ID" value="HIU29358.1"/>
    <property type="molecule type" value="Genomic_DNA"/>
</dbReference>
<dbReference type="CDD" id="cd03214">
    <property type="entry name" value="ABC_Iron-Siderophores_B12_Hemin"/>
    <property type="match status" value="1"/>
</dbReference>
<dbReference type="GO" id="GO:0005524">
    <property type="term" value="F:ATP binding"/>
    <property type="evidence" value="ECO:0007669"/>
    <property type="project" value="UniProtKB-KW"/>
</dbReference>
<dbReference type="SUPFAM" id="SSF52540">
    <property type="entry name" value="P-loop containing nucleoside triphosphate hydrolases"/>
    <property type="match status" value="1"/>
</dbReference>
<dbReference type="GO" id="GO:0006826">
    <property type="term" value="P:iron ion transport"/>
    <property type="evidence" value="ECO:0007669"/>
    <property type="project" value="UniProtKB-KW"/>
</dbReference>
<dbReference type="InterPro" id="IPR051535">
    <property type="entry name" value="Siderophore_ABC-ATPase"/>
</dbReference>
<keyword evidence="3" id="KW-1003">Cell membrane</keyword>